<feature type="domain" description="Glycosyl hydrolase family 13 catalytic" evidence="4">
    <location>
        <begin position="144"/>
        <end position="590"/>
    </location>
</feature>
<dbReference type="PANTHER" id="PTHR10357:SF210">
    <property type="entry name" value="MALTODEXTRIN GLUCOSIDASE"/>
    <property type="match status" value="1"/>
</dbReference>
<sequence length="722" mass="84317">MDSREKQRELLQEYITKMRPVFNKRALFSDETEQFRTPFEPDPGDYVTVKFRTLRNNVTAVYFISGALRVQMQVSESQNGFDYYTYRFRVGEEPVHYYFEIQTGKLTCYYNKLGVTKELQECYSFGIAPGFHTPKWARGAVIYQIFVDRFCNGDKSNDVLTGEYFYIGDKSIQVRDWDKLPDSMDVHNFYGGDLQGILDKLDYLQDLGVEVLYLNPIFVSPSNHKYDIQDYDYVDPHYGRIVKDEGELLPEGSQHNNQATRYITRVTDKENLEASNQLLIELIEELHRRGMKLILDGVFNHCGSFNKWLDRERIYENQEGYEKGAYVAADSPYHSFFQFHNEHNWPYNEFYDGWWGHDTLPKLNYEQSPELEEYILQVGRKWVSPPFNADGWRLDVAADLGHTPDYNHKFWKKFRQAVKEANPNAVILAEHYGSAKEWLGGDEWDTVMNYDAFMEPVSWFFTGMEKHSDAYREDMLGNSQSFVDAMRYNCSNFYGQSLQCAMNELSNHDHSRFLTRTNHLVGRTHTVGPEAAAQNVDKAVLRAAVIVQMTWPGAPTIYYGDEAGVCGFTDPDDRRTYPWGKEDQQLIHFHKEIIRLHKRYGVLKSGSVKFLYNSHQTLAYGRFSRTEQIVVAVNNREEESHMLIPVWELGLSRNEISSMKQIFLTDAGGYSRTEREWKLVAGVLNLTLPPKGAMVLYRKNQPQSNRNYYHKKIKKGLHFKKR</sequence>
<dbReference type="InterPro" id="IPR013780">
    <property type="entry name" value="Glyco_hydro_b"/>
</dbReference>
<dbReference type="Gene3D" id="3.20.20.80">
    <property type="entry name" value="Glycosidases"/>
    <property type="match status" value="1"/>
</dbReference>
<evidence type="ECO:0000256" key="3">
    <source>
        <dbReference type="ARBA" id="ARBA00023295"/>
    </source>
</evidence>
<comment type="similarity">
    <text evidence="1">Belongs to the glycosyl hydrolase 13 family.</text>
</comment>
<dbReference type="CDD" id="cd02857">
    <property type="entry name" value="E_set_CDase_PDE_N"/>
    <property type="match status" value="1"/>
</dbReference>
<dbReference type="GO" id="GO:0005975">
    <property type="term" value="P:carbohydrate metabolic process"/>
    <property type="evidence" value="ECO:0007669"/>
    <property type="project" value="InterPro"/>
</dbReference>
<dbReference type="SUPFAM" id="SSF81296">
    <property type="entry name" value="E set domains"/>
    <property type="match status" value="1"/>
</dbReference>
<dbReference type="InterPro" id="IPR017853">
    <property type="entry name" value="GH"/>
</dbReference>
<dbReference type="InterPro" id="IPR006047">
    <property type="entry name" value="GH13_cat_dom"/>
</dbReference>
<accession>A0A9D1EIS2</accession>
<evidence type="ECO:0000256" key="1">
    <source>
        <dbReference type="ARBA" id="ARBA00008061"/>
    </source>
</evidence>
<comment type="caution">
    <text evidence="5">The sequence shown here is derived from an EMBL/GenBank/DDBJ whole genome shotgun (WGS) entry which is preliminary data.</text>
</comment>
<keyword evidence="3" id="KW-0326">Glycosidase</keyword>
<evidence type="ECO:0000313" key="5">
    <source>
        <dbReference type="EMBL" id="HIR92793.1"/>
    </source>
</evidence>
<dbReference type="InterPro" id="IPR004185">
    <property type="entry name" value="Glyco_hydro_13_lg-like_dom"/>
</dbReference>
<dbReference type="GO" id="GO:0004553">
    <property type="term" value="F:hydrolase activity, hydrolyzing O-glycosyl compounds"/>
    <property type="evidence" value="ECO:0007669"/>
    <property type="project" value="InterPro"/>
</dbReference>
<dbReference type="EMBL" id="DVHU01000045">
    <property type="protein sequence ID" value="HIR92793.1"/>
    <property type="molecule type" value="Genomic_DNA"/>
</dbReference>
<dbReference type="CDD" id="cd11338">
    <property type="entry name" value="AmyAc_CMD"/>
    <property type="match status" value="1"/>
</dbReference>
<dbReference type="SMART" id="SM00642">
    <property type="entry name" value="Aamy"/>
    <property type="match status" value="1"/>
</dbReference>
<dbReference type="SUPFAM" id="SSF51011">
    <property type="entry name" value="Glycosyl hydrolase domain"/>
    <property type="match status" value="1"/>
</dbReference>
<dbReference type="Gene3D" id="2.60.40.10">
    <property type="entry name" value="Immunoglobulins"/>
    <property type="match status" value="1"/>
</dbReference>
<protein>
    <submittedName>
        <fullName evidence="5">Glycoside hydrolase family 13 protein</fullName>
    </submittedName>
</protein>
<reference evidence="5" key="2">
    <citation type="journal article" date="2021" name="PeerJ">
        <title>Extensive microbial diversity within the chicken gut microbiome revealed by metagenomics and culture.</title>
        <authorList>
            <person name="Gilroy R."/>
            <person name="Ravi A."/>
            <person name="Getino M."/>
            <person name="Pursley I."/>
            <person name="Horton D.L."/>
            <person name="Alikhan N.F."/>
            <person name="Baker D."/>
            <person name="Gharbi K."/>
            <person name="Hall N."/>
            <person name="Watson M."/>
            <person name="Adriaenssens E.M."/>
            <person name="Foster-Nyarko E."/>
            <person name="Jarju S."/>
            <person name="Secka A."/>
            <person name="Antonio M."/>
            <person name="Oren A."/>
            <person name="Chaudhuri R.R."/>
            <person name="La Ragione R."/>
            <person name="Hildebrand F."/>
            <person name="Pallen M.J."/>
        </authorList>
    </citation>
    <scope>NUCLEOTIDE SEQUENCE</scope>
    <source>
        <strain evidence="5">ChiSxjej1B13-7041</strain>
    </source>
</reference>
<evidence type="ECO:0000256" key="2">
    <source>
        <dbReference type="ARBA" id="ARBA00022801"/>
    </source>
</evidence>
<dbReference type="Pfam" id="PF00128">
    <property type="entry name" value="Alpha-amylase"/>
    <property type="match status" value="2"/>
</dbReference>
<dbReference type="InterPro" id="IPR013783">
    <property type="entry name" value="Ig-like_fold"/>
</dbReference>
<evidence type="ECO:0000313" key="6">
    <source>
        <dbReference type="Proteomes" id="UP000886841"/>
    </source>
</evidence>
<gene>
    <name evidence="5" type="ORF">IAB98_05175</name>
</gene>
<reference evidence="5" key="1">
    <citation type="submission" date="2020-10" db="EMBL/GenBank/DDBJ databases">
        <authorList>
            <person name="Gilroy R."/>
        </authorList>
    </citation>
    <scope>NUCLEOTIDE SEQUENCE</scope>
    <source>
        <strain evidence="5">ChiSxjej1B13-7041</strain>
    </source>
</reference>
<evidence type="ECO:0000259" key="4">
    <source>
        <dbReference type="SMART" id="SM00642"/>
    </source>
</evidence>
<dbReference type="AlphaFoldDB" id="A0A9D1EIS2"/>
<dbReference type="Gene3D" id="2.60.40.1180">
    <property type="entry name" value="Golgi alpha-mannosidase II"/>
    <property type="match status" value="1"/>
</dbReference>
<dbReference type="PANTHER" id="PTHR10357">
    <property type="entry name" value="ALPHA-AMYLASE FAMILY MEMBER"/>
    <property type="match status" value="1"/>
</dbReference>
<keyword evidence="2 5" id="KW-0378">Hydrolase</keyword>
<dbReference type="InterPro" id="IPR014756">
    <property type="entry name" value="Ig_E-set"/>
</dbReference>
<dbReference type="Proteomes" id="UP000886841">
    <property type="component" value="Unassembled WGS sequence"/>
</dbReference>
<organism evidence="5 6">
    <name type="scientific">Candidatus Egerieimonas intestinavium</name>
    <dbReference type="NCBI Taxonomy" id="2840777"/>
    <lineage>
        <taxon>Bacteria</taxon>
        <taxon>Bacillati</taxon>
        <taxon>Bacillota</taxon>
        <taxon>Clostridia</taxon>
        <taxon>Lachnospirales</taxon>
        <taxon>Lachnospiraceae</taxon>
        <taxon>Lachnospiraceae incertae sedis</taxon>
        <taxon>Candidatus Egerieimonas</taxon>
    </lineage>
</organism>
<proteinExistence type="inferred from homology"/>
<dbReference type="SUPFAM" id="SSF51445">
    <property type="entry name" value="(Trans)glycosidases"/>
    <property type="match status" value="1"/>
</dbReference>
<name>A0A9D1EIS2_9FIRM</name>